<accession>A0A0R3KGW9</accession>
<dbReference type="EMBL" id="LLXZ01000214">
    <property type="protein sequence ID" value="KRQ94952.1"/>
    <property type="molecule type" value="Genomic_DNA"/>
</dbReference>
<feature type="non-terminal residue" evidence="1">
    <location>
        <position position="66"/>
    </location>
</feature>
<dbReference type="Proteomes" id="UP000050863">
    <property type="component" value="Unassembled WGS sequence"/>
</dbReference>
<comment type="caution">
    <text evidence="1">The sequence shown here is derived from an EMBL/GenBank/DDBJ whole genome shotgun (WGS) entry which is preliminary data.</text>
</comment>
<organism evidence="1 2">
    <name type="scientific">Bradyrhizobium jicamae</name>
    <dbReference type="NCBI Taxonomy" id="280332"/>
    <lineage>
        <taxon>Bacteria</taxon>
        <taxon>Pseudomonadati</taxon>
        <taxon>Pseudomonadota</taxon>
        <taxon>Alphaproteobacteria</taxon>
        <taxon>Hyphomicrobiales</taxon>
        <taxon>Nitrobacteraceae</taxon>
        <taxon>Bradyrhizobium</taxon>
    </lineage>
</organism>
<protein>
    <submittedName>
        <fullName evidence="1">Uncharacterized protein</fullName>
    </submittedName>
</protein>
<gene>
    <name evidence="1" type="ORF">CQ12_38080</name>
</gene>
<keyword evidence="2" id="KW-1185">Reference proteome</keyword>
<dbReference type="AlphaFoldDB" id="A0A0R3KGW9"/>
<name>A0A0R3KGW9_9BRAD</name>
<evidence type="ECO:0000313" key="2">
    <source>
        <dbReference type="Proteomes" id="UP000050863"/>
    </source>
</evidence>
<evidence type="ECO:0000313" key="1">
    <source>
        <dbReference type="EMBL" id="KRQ94952.1"/>
    </source>
</evidence>
<proteinExistence type="predicted"/>
<sequence length="66" mass="7359">MDEQGSINDFAPEAEYGTVFAVTGEAIEQCHRNRHEIFLASSPAFDAEDCEIHTGSNLHAFYRGVR</sequence>
<reference evidence="1 2" key="1">
    <citation type="submission" date="2014-03" db="EMBL/GenBank/DDBJ databases">
        <title>Bradyrhizobium valentinum sp. nov., isolated from effective nodules of Lupinus mariae-josephae, a lupine endemic of basic-lime soils in Eastern Spain.</title>
        <authorList>
            <person name="Duran D."/>
            <person name="Rey L."/>
            <person name="Navarro A."/>
            <person name="Busquets A."/>
            <person name="Imperial J."/>
            <person name="Ruiz-Argueso T."/>
        </authorList>
    </citation>
    <scope>NUCLEOTIDE SEQUENCE [LARGE SCALE GENOMIC DNA]</scope>
    <source>
        <strain evidence="1 2">PAC68</strain>
    </source>
</reference>